<reference evidence="2" key="3">
    <citation type="submission" date="2015-04" db="UniProtKB">
        <authorList>
            <consortium name="EnsemblPlants"/>
        </authorList>
    </citation>
    <scope>IDENTIFICATION</scope>
    <source>
        <strain evidence="2">cv. Jemalong A17</strain>
    </source>
</reference>
<sequence>MRKTSKQYLFLFVSKFQTRMLFNQVFVRGLQISRIGATITKTRFWATVRALARG</sequence>
<protein>
    <submittedName>
        <fullName evidence="1 2">Uncharacterized protein</fullName>
    </submittedName>
</protein>
<dbReference type="AlphaFoldDB" id="G7IBN0"/>
<name>G7IBN0_MEDTR</name>
<reference evidence="1 3" key="2">
    <citation type="journal article" date="2014" name="BMC Genomics">
        <title>An improved genome release (version Mt4.0) for the model legume Medicago truncatula.</title>
        <authorList>
            <person name="Tang H."/>
            <person name="Krishnakumar V."/>
            <person name="Bidwell S."/>
            <person name="Rosen B."/>
            <person name="Chan A."/>
            <person name="Zhou S."/>
            <person name="Gentzbittel L."/>
            <person name="Childs K.L."/>
            <person name="Yandell M."/>
            <person name="Gundlach H."/>
            <person name="Mayer K.F."/>
            <person name="Schwartz D.C."/>
            <person name="Town C.D."/>
        </authorList>
    </citation>
    <scope>GENOME REANNOTATION</scope>
    <source>
        <strain evidence="2 3">cv. Jemalong A17</strain>
    </source>
</reference>
<reference evidence="1 3" key="1">
    <citation type="journal article" date="2011" name="Nature">
        <title>The Medicago genome provides insight into the evolution of rhizobial symbioses.</title>
        <authorList>
            <person name="Young N.D."/>
            <person name="Debelle F."/>
            <person name="Oldroyd G.E."/>
            <person name="Geurts R."/>
            <person name="Cannon S.B."/>
            <person name="Udvardi M.K."/>
            <person name="Benedito V.A."/>
            <person name="Mayer K.F."/>
            <person name="Gouzy J."/>
            <person name="Schoof H."/>
            <person name="Van de Peer Y."/>
            <person name="Proost S."/>
            <person name="Cook D.R."/>
            <person name="Meyers B.C."/>
            <person name="Spannagl M."/>
            <person name="Cheung F."/>
            <person name="De Mita S."/>
            <person name="Krishnakumar V."/>
            <person name="Gundlach H."/>
            <person name="Zhou S."/>
            <person name="Mudge J."/>
            <person name="Bharti A.K."/>
            <person name="Murray J.D."/>
            <person name="Naoumkina M.A."/>
            <person name="Rosen B."/>
            <person name="Silverstein K.A."/>
            <person name="Tang H."/>
            <person name="Rombauts S."/>
            <person name="Zhao P.X."/>
            <person name="Zhou P."/>
            <person name="Barbe V."/>
            <person name="Bardou P."/>
            <person name="Bechner M."/>
            <person name="Bellec A."/>
            <person name="Berger A."/>
            <person name="Berges H."/>
            <person name="Bidwell S."/>
            <person name="Bisseling T."/>
            <person name="Choisne N."/>
            <person name="Couloux A."/>
            <person name="Denny R."/>
            <person name="Deshpande S."/>
            <person name="Dai X."/>
            <person name="Doyle J.J."/>
            <person name="Dudez A.M."/>
            <person name="Farmer A.D."/>
            <person name="Fouteau S."/>
            <person name="Franken C."/>
            <person name="Gibelin C."/>
            <person name="Gish J."/>
            <person name="Goldstein S."/>
            <person name="Gonzalez A.J."/>
            <person name="Green P.J."/>
            <person name="Hallab A."/>
            <person name="Hartog M."/>
            <person name="Hua A."/>
            <person name="Humphray S.J."/>
            <person name="Jeong D.H."/>
            <person name="Jing Y."/>
            <person name="Jocker A."/>
            <person name="Kenton S.M."/>
            <person name="Kim D.J."/>
            <person name="Klee K."/>
            <person name="Lai H."/>
            <person name="Lang C."/>
            <person name="Lin S."/>
            <person name="Macmil S.L."/>
            <person name="Magdelenat G."/>
            <person name="Matthews L."/>
            <person name="McCorrison J."/>
            <person name="Monaghan E.L."/>
            <person name="Mun J.H."/>
            <person name="Najar F.Z."/>
            <person name="Nicholson C."/>
            <person name="Noirot C."/>
            <person name="O'Bleness M."/>
            <person name="Paule C.R."/>
            <person name="Poulain J."/>
            <person name="Prion F."/>
            <person name="Qin B."/>
            <person name="Qu C."/>
            <person name="Retzel E.F."/>
            <person name="Riddle C."/>
            <person name="Sallet E."/>
            <person name="Samain S."/>
            <person name="Samson N."/>
            <person name="Sanders I."/>
            <person name="Saurat O."/>
            <person name="Scarpelli C."/>
            <person name="Schiex T."/>
            <person name="Segurens B."/>
            <person name="Severin A.J."/>
            <person name="Sherrier D.J."/>
            <person name="Shi R."/>
            <person name="Sims S."/>
            <person name="Singer S.R."/>
            <person name="Sinharoy S."/>
            <person name="Sterck L."/>
            <person name="Viollet A."/>
            <person name="Wang B.B."/>
            <person name="Wang K."/>
            <person name="Wang M."/>
            <person name="Wang X."/>
            <person name="Warfsmann J."/>
            <person name="Weissenbach J."/>
            <person name="White D.D."/>
            <person name="White J.D."/>
            <person name="Wiley G.B."/>
            <person name="Wincker P."/>
            <person name="Xing Y."/>
            <person name="Yang L."/>
            <person name="Yao Z."/>
            <person name="Ying F."/>
            <person name="Zhai J."/>
            <person name="Zhou L."/>
            <person name="Zuber A."/>
            <person name="Denarie J."/>
            <person name="Dixon R.A."/>
            <person name="May G.D."/>
            <person name="Schwartz D.C."/>
            <person name="Rogers J."/>
            <person name="Quetier F."/>
            <person name="Town C.D."/>
            <person name="Roe B.A."/>
        </authorList>
    </citation>
    <scope>NUCLEOTIDE SEQUENCE [LARGE SCALE GENOMIC DNA]</scope>
    <source>
        <strain evidence="1">A17</strain>
        <strain evidence="2 3">cv. Jemalong A17</strain>
    </source>
</reference>
<evidence type="ECO:0000313" key="2">
    <source>
        <dbReference type="EnsemblPlants" id="AES60769"/>
    </source>
</evidence>
<dbReference type="EMBL" id="CM001217">
    <property type="protein sequence ID" value="AES60769.1"/>
    <property type="molecule type" value="Genomic_DNA"/>
</dbReference>
<dbReference type="HOGENOM" id="CLU_3053330_0_0_1"/>
<keyword evidence="3" id="KW-1185">Reference proteome</keyword>
<proteinExistence type="predicted"/>
<dbReference type="EnsemblPlants" id="AES60769">
    <property type="protein sequence ID" value="AES60769"/>
    <property type="gene ID" value="MTR_1g068690"/>
</dbReference>
<evidence type="ECO:0000313" key="1">
    <source>
        <dbReference type="EMBL" id="AES60769.1"/>
    </source>
</evidence>
<evidence type="ECO:0000313" key="3">
    <source>
        <dbReference type="Proteomes" id="UP000002051"/>
    </source>
</evidence>
<dbReference type="PaxDb" id="3880-AES60769"/>
<dbReference type="Proteomes" id="UP000002051">
    <property type="component" value="Unassembled WGS sequence"/>
</dbReference>
<organism evidence="1 3">
    <name type="scientific">Medicago truncatula</name>
    <name type="common">Barrel medic</name>
    <name type="synonym">Medicago tribuloides</name>
    <dbReference type="NCBI Taxonomy" id="3880"/>
    <lineage>
        <taxon>Eukaryota</taxon>
        <taxon>Viridiplantae</taxon>
        <taxon>Streptophyta</taxon>
        <taxon>Embryophyta</taxon>
        <taxon>Tracheophyta</taxon>
        <taxon>Spermatophyta</taxon>
        <taxon>Magnoliopsida</taxon>
        <taxon>eudicotyledons</taxon>
        <taxon>Gunneridae</taxon>
        <taxon>Pentapetalae</taxon>
        <taxon>rosids</taxon>
        <taxon>fabids</taxon>
        <taxon>Fabales</taxon>
        <taxon>Fabaceae</taxon>
        <taxon>Papilionoideae</taxon>
        <taxon>50 kb inversion clade</taxon>
        <taxon>NPAAA clade</taxon>
        <taxon>Hologalegina</taxon>
        <taxon>IRL clade</taxon>
        <taxon>Trifolieae</taxon>
        <taxon>Medicago</taxon>
    </lineage>
</organism>
<gene>
    <name evidence="1" type="ordered locus">MTR_1g068690</name>
</gene>
<accession>G7IBN0</accession>